<protein>
    <recommendedName>
        <fullName evidence="7">Retrovirus-related Pol polyprotein from transposon TNT 1-94</fullName>
    </recommendedName>
</protein>
<dbReference type="AlphaFoldDB" id="A0AA39SS48"/>
<keyword evidence="2" id="KW-0472">Membrane</keyword>
<sequence length="275" mass="30749">MTDSKNSGEDFLTKKNESTTLSGLATKSGMSNSAIEFSYFTGNSDWIIDSGATDHMTCDRYRFSHLSSKSSKITITNANGVSSPVIGIALSSAVYLINRTPSSFLNFRRPLDALSDHCTLPSVVLLAPWIFGCVVYVPLHPHQRTKLDSCALRCVFVGYGINQKGYKCYDPSSKRFYVSMDVIFHEKELFYRPPTDLSLQGENQEEVINLEELQVFFPRDSDFSSIRATGSDTTNGPDEDNRTIENDTIDQSDDRERLQIGEVANPDWPPKTRAL</sequence>
<feature type="domain" description="Retroviral polymerase SH3-like" evidence="4">
    <location>
        <begin position="133"/>
        <end position="192"/>
    </location>
</feature>
<keyword evidence="6" id="KW-1185">Reference proteome</keyword>
<dbReference type="Pfam" id="PF25597">
    <property type="entry name" value="SH3_retrovirus"/>
    <property type="match status" value="1"/>
</dbReference>
<dbReference type="InterPro" id="IPR057670">
    <property type="entry name" value="SH3_retrovirus"/>
</dbReference>
<dbReference type="InterPro" id="IPR054722">
    <property type="entry name" value="PolX-like_BBD"/>
</dbReference>
<feature type="compositionally biased region" description="Polar residues" evidence="1">
    <location>
        <begin position="224"/>
        <end position="236"/>
    </location>
</feature>
<proteinExistence type="predicted"/>
<feature type="region of interest" description="Disordered" evidence="1">
    <location>
        <begin position="224"/>
        <end position="257"/>
    </location>
</feature>
<reference evidence="5" key="2">
    <citation type="submission" date="2023-06" db="EMBL/GenBank/DDBJ databases">
        <authorList>
            <person name="Swenson N.G."/>
            <person name="Wegrzyn J.L."/>
            <person name="Mcevoy S.L."/>
        </authorList>
    </citation>
    <scope>NUCLEOTIDE SEQUENCE</scope>
    <source>
        <strain evidence="5">NS2018</strain>
        <tissue evidence="5">Leaf</tissue>
    </source>
</reference>
<dbReference type="Proteomes" id="UP001168877">
    <property type="component" value="Unassembled WGS sequence"/>
</dbReference>
<gene>
    <name evidence="5" type="ORF">LWI29_008434</name>
</gene>
<name>A0AA39SS48_ACESA</name>
<keyword evidence="2" id="KW-1133">Transmembrane helix</keyword>
<evidence type="ECO:0000259" key="4">
    <source>
        <dbReference type="Pfam" id="PF25597"/>
    </source>
</evidence>
<accession>A0AA39SS48</accession>
<evidence type="ECO:0008006" key="7">
    <source>
        <dbReference type="Google" id="ProtNLM"/>
    </source>
</evidence>
<evidence type="ECO:0000256" key="1">
    <source>
        <dbReference type="SAM" id="MobiDB-lite"/>
    </source>
</evidence>
<dbReference type="EMBL" id="JAUESC010000004">
    <property type="protein sequence ID" value="KAK0595622.1"/>
    <property type="molecule type" value="Genomic_DNA"/>
</dbReference>
<feature type="domain" description="Retrovirus-related Pol polyprotein from transposon TNT 1-94-like beta-barrel" evidence="3">
    <location>
        <begin position="46"/>
        <end position="87"/>
    </location>
</feature>
<evidence type="ECO:0000313" key="5">
    <source>
        <dbReference type="EMBL" id="KAK0595622.1"/>
    </source>
</evidence>
<evidence type="ECO:0000259" key="3">
    <source>
        <dbReference type="Pfam" id="PF22936"/>
    </source>
</evidence>
<comment type="caution">
    <text evidence="5">The sequence shown here is derived from an EMBL/GenBank/DDBJ whole genome shotgun (WGS) entry which is preliminary data.</text>
</comment>
<feature type="transmembrane region" description="Helical" evidence="2">
    <location>
        <begin position="118"/>
        <end position="139"/>
    </location>
</feature>
<dbReference type="Pfam" id="PF22936">
    <property type="entry name" value="Pol_BBD"/>
    <property type="match status" value="1"/>
</dbReference>
<organism evidence="5 6">
    <name type="scientific">Acer saccharum</name>
    <name type="common">Sugar maple</name>
    <dbReference type="NCBI Taxonomy" id="4024"/>
    <lineage>
        <taxon>Eukaryota</taxon>
        <taxon>Viridiplantae</taxon>
        <taxon>Streptophyta</taxon>
        <taxon>Embryophyta</taxon>
        <taxon>Tracheophyta</taxon>
        <taxon>Spermatophyta</taxon>
        <taxon>Magnoliopsida</taxon>
        <taxon>eudicotyledons</taxon>
        <taxon>Gunneridae</taxon>
        <taxon>Pentapetalae</taxon>
        <taxon>rosids</taxon>
        <taxon>malvids</taxon>
        <taxon>Sapindales</taxon>
        <taxon>Sapindaceae</taxon>
        <taxon>Hippocastanoideae</taxon>
        <taxon>Acereae</taxon>
        <taxon>Acer</taxon>
    </lineage>
</organism>
<keyword evidence="2" id="KW-0812">Transmembrane</keyword>
<feature type="transmembrane region" description="Helical" evidence="2">
    <location>
        <begin position="78"/>
        <end position="98"/>
    </location>
</feature>
<evidence type="ECO:0000256" key="2">
    <source>
        <dbReference type="SAM" id="Phobius"/>
    </source>
</evidence>
<reference evidence="5" key="1">
    <citation type="journal article" date="2022" name="Plant J.">
        <title>Strategies of tolerance reflected in two North American maple genomes.</title>
        <authorList>
            <person name="McEvoy S.L."/>
            <person name="Sezen U.U."/>
            <person name="Trouern-Trend A."/>
            <person name="McMahon S.M."/>
            <person name="Schaberg P.G."/>
            <person name="Yang J."/>
            <person name="Wegrzyn J.L."/>
            <person name="Swenson N.G."/>
        </authorList>
    </citation>
    <scope>NUCLEOTIDE SEQUENCE</scope>
    <source>
        <strain evidence="5">NS2018</strain>
    </source>
</reference>
<evidence type="ECO:0000313" key="6">
    <source>
        <dbReference type="Proteomes" id="UP001168877"/>
    </source>
</evidence>